<feature type="domain" description="Signal transduction histidine kinase dimerisation/phosphoacceptor" evidence="1">
    <location>
        <begin position="261"/>
        <end position="321"/>
    </location>
</feature>
<evidence type="ECO:0000259" key="1">
    <source>
        <dbReference type="SMART" id="SM00388"/>
    </source>
</evidence>
<evidence type="ECO:0000313" key="3">
    <source>
        <dbReference type="Proteomes" id="UP000297053"/>
    </source>
</evidence>
<accession>A0A4D6KPD6</accession>
<dbReference type="InterPro" id="IPR036097">
    <property type="entry name" value="HisK_dim/P_sf"/>
</dbReference>
<dbReference type="CDD" id="cd00082">
    <property type="entry name" value="HisKA"/>
    <property type="match status" value="1"/>
</dbReference>
<dbReference type="InterPro" id="IPR013656">
    <property type="entry name" value="PAS_4"/>
</dbReference>
<dbReference type="KEGG" id="halz:E5139_14280"/>
<dbReference type="AlphaFoldDB" id="A0A4D6KPD6"/>
<dbReference type="SUPFAM" id="SSF55785">
    <property type="entry name" value="PYP-like sensor domain (PAS domain)"/>
    <property type="match status" value="1"/>
</dbReference>
<dbReference type="GO" id="GO:0000155">
    <property type="term" value="F:phosphorelay sensor kinase activity"/>
    <property type="evidence" value="ECO:0007669"/>
    <property type="project" value="InterPro"/>
</dbReference>
<dbReference type="InterPro" id="IPR035965">
    <property type="entry name" value="PAS-like_dom_sf"/>
</dbReference>
<name>A0A4D6KPD6_9EURY</name>
<dbReference type="RefSeq" id="WP_015763183.1">
    <property type="nucleotide sequence ID" value="NZ_CP039375.1"/>
</dbReference>
<reference evidence="2 3" key="2">
    <citation type="submission" date="2019-04" db="EMBL/GenBank/DDBJ databases">
        <authorList>
            <person name="Yang S."/>
            <person name="Wei W."/>
        </authorList>
    </citation>
    <scope>NUCLEOTIDE SEQUENCE [LARGE SCALE GENOMIC DNA]</scope>
    <source>
        <strain evidence="3">ZP60</strain>
    </source>
</reference>
<proteinExistence type="predicted"/>
<reference evidence="2 3" key="1">
    <citation type="submission" date="2019-04" db="EMBL/GenBank/DDBJ databases">
        <title>Complete genome sequence of Arthrobacter sp. ZXY-2 associated with effective atrazine degradation and salt adaptation.</title>
        <authorList>
            <person name="Zhao X."/>
        </authorList>
    </citation>
    <scope>NUCLEOTIDE SEQUENCE [LARGE SCALE GENOMIC DNA]</scope>
    <source>
        <strain evidence="3">ZP60</strain>
    </source>
</reference>
<protein>
    <submittedName>
        <fullName evidence="2">PAS sensor protein</fullName>
    </submittedName>
</protein>
<dbReference type="EMBL" id="CP039375">
    <property type="protein sequence ID" value="QCD66756.1"/>
    <property type="molecule type" value="Genomic_DNA"/>
</dbReference>
<dbReference type="Gene3D" id="1.10.287.130">
    <property type="match status" value="1"/>
</dbReference>
<dbReference type="SUPFAM" id="SSF47384">
    <property type="entry name" value="Homodimeric domain of signal transducing histidine kinase"/>
    <property type="match status" value="1"/>
</dbReference>
<dbReference type="InterPro" id="IPR003661">
    <property type="entry name" value="HisK_dim/P_dom"/>
</dbReference>
<dbReference type="Gene3D" id="2.60.120.200">
    <property type="match status" value="1"/>
</dbReference>
<dbReference type="Gene3D" id="3.30.450.20">
    <property type="entry name" value="PAS domain"/>
    <property type="match status" value="1"/>
</dbReference>
<dbReference type="SMART" id="SM00388">
    <property type="entry name" value="HisKA"/>
    <property type="match status" value="1"/>
</dbReference>
<dbReference type="GeneID" id="42180130"/>
<evidence type="ECO:0000313" key="2">
    <source>
        <dbReference type="EMBL" id="QCD66756.1"/>
    </source>
</evidence>
<organism evidence="2 3">
    <name type="scientific">Halomicrobium mukohataei</name>
    <dbReference type="NCBI Taxonomy" id="57705"/>
    <lineage>
        <taxon>Archaea</taxon>
        <taxon>Methanobacteriati</taxon>
        <taxon>Methanobacteriota</taxon>
        <taxon>Stenosarchaea group</taxon>
        <taxon>Halobacteria</taxon>
        <taxon>Halobacteriales</taxon>
        <taxon>Haloarculaceae</taxon>
        <taxon>Halomicrobium</taxon>
    </lineage>
</organism>
<sequence>MTYLRRYLDGEPTVLVVGFDDPPQVAQVVPAYELEGVADREAALAALDEGVVCLLARDSLPDGTGDDLATDVFEITDDVSVLIAPTAGGADRAGAVGLTGARYVPPSAARGQFATALASGAESGERRRSESLLADAFEQLLSTRSETIYVKDSDGRYLAVSNSDERDRSLLGTTDEQLAREGDADAPLLERRHRDALAVAEGGEPIVGAVERFGHGEGAAWLERTIYPWRVDGSIVGVVGIERSVTERHDTRAAMQTRIDRLERFTSYVSQELRSPLQVVDAYLDLAWAGDEVAFDRLAEATDRMAELVDALERLVDGQHVDIERTQTARIAAIARDVWTVVGDRRGSLSVALSDDAVVNAPESTIRPLLEAFFETAVAANDRPDGGRESRSVEVSLGALDDGFYVEHAHTDAAGDDSEPVSPGVRSTVEAQGWTLAVSRADGVARYEVRNCMLVSRTPRVPELCADRTLDGSTTVGNDQFEGRVAVDGDRWTLSSGRSSDEGQRSEFAYAAVDGPVEMTARLRRLDEAGPDSTAGLAIRSSLSTDAVSGSVGRTAEGGTEVRWQTAATTAETSQRLDAVVGRHDWFRLTFDGDRVTISVSVDGRSWQPVDQRTLELSGRAYVGLTVSDTASQRRCTAVFDDVSVRTVDDGR</sequence>
<dbReference type="Pfam" id="PF08448">
    <property type="entry name" value="PAS_4"/>
    <property type="match status" value="1"/>
</dbReference>
<gene>
    <name evidence="2" type="ORF">E5139_14280</name>
</gene>
<dbReference type="Proteomes" id="UP000297053">
    <property type="component" value="Chromosome"/>
</dbReference>